<proteinExistence type="predicted"/>
<evidence type="ECO:0008006" key="4">
    <source>
        <dbReference type="Google" id="ProtNLM"/>
    </source>
</evidence>
<comment type="caution">
    <text evidence="2">The sequence shown here is derived from an EMBL/GenBank/DDBJ whole genome shotgun (WGS) entry which is preliminary data.</text>
</comment>
<keyword evidence="1" id="KW-0812">Transmembrane</keyword>
<reference evidence="2 3" key="1">
    <citation type="submission" date="2019-06" db="EMBL/GenBank/DDBJ databases">
        <title>Spirosoma utsteinense sp. nov. isolated from Antarctic ice-free soils.</title>
        <authorList>
            <person name="Tahon G."/>
        </authorList>
    </citation>
    <scope>NUCLEOTIDE SEQUENCE [LARGE SCALE GENOMIC DNA]</scope>
    <source>
        <strain evidence="2 3">LMG 31447</strain>
    </source>
</reference>
<evidence type="ECO:0000313" key="3">
    <source>
        <dbReference type="Proteomes" id="UP000700732"/>
    </source>
</evidence>
<evidence type="ECO:0000256" key="1">
    <source>
        <dbReference type="SAM" id="Phobius"/>
    </source>
</evidence>
<name>A0ABR6W9S4_9BACT</name>
<gene>
    <name evidence="2" type="ORF">FH603_3186</name>
</gene>
<dbReference type="EMBL" id="VFIA01000018">
    <property type="protein sequence ID" value="MBC3792672.1"/>
    <property type="molecule type" value="Genomic_DNA"/>
</dbReference>
<keyword evidence="1" id="KW-0472">Membrane</keyword>
<dbReference type="Proteomes" id="UP000700732">
    <property type="component" value="Unassembled WGS sequence"/>
</dbReference>
<feature type="transmembrane region" description="Helical" evidence="1">
    <location>
        <begin position="126"/>
        <end position="144"/>
    </location>
</feature>
<feature type="transmembrane region" description="Helical" evidence="1">
    <location>
        <begin position="380"/>
        <end position="397"/>
    </location>
</feature>
<feature type="transmembrane region" description="Helical" evidence="1">
    <location>
        <begin position="198"/>
        <end position="214"/>
    </location>
</feature>
<feature type="transmembrane region" description="Helical" evidence="1">
    <location>
        <begin position="284"/>
        <end position="302"/>
    </location>
</feature>
<feature type="transmembrane region" description="Helical" evidence="1">
    <location>
        <begin position="322"/>
        <end position="346"/>
    </location>
</feature>
<keyword evidence="1" id="KW-1133">Transmembrane helix</keyword>
<feature type="transmembrane region" description="Helical" evidence="1">
    <location>
        <begin position="21"/>
        <end position="41"/>
    </location>
</feature>
<evidence type="ECO:0000313" key="2">
    <source>
        <dbReference type="EMBL" id="MBC3792672.1"/>
    </source>
</evidence>
<protein>
    <recommendedName>
        <fullName evidence="4">Glycosyltransferase RgtA/B/C/D-like domain-containing protein</fullName>
    </recommendedName>
</protein>
<accession>A0ABR6W9S4</accession>
<dbReference type="RefSeq" id="WP_235985516.1">
    <property type="nucleotide sequence ID" value="NZ_VFIA01000018.1"/>
</dbReference>
<feature type="transmembrane region" description="Helical" evidence="1">
    <location>
        <begin position="221"/>
        <end position="239"/>
    </location>
</feature>
<feature type="transmembrane region" description="Helical" evidence="1">
    <location>
        <begin position="96"/>
        <end position="114"/>
    </location>
</feature>
<keyword evidence="3" id="KW-1185">Reference proteome</keyword>
<organism evidence="2 3">
    <name type="scientific">Spirosoma utsteinense</name>
    <dbReference type="NCBI Taxonomy" id="2585773"/>
    <lineage>
        <taxon>Bacteria</taxon>
        <taxon>Pseudomonadati</taxon>
        <taxon>Bacteroidota</taxon>
        <taxon>Cytophagia</taxon>
        <taxon>Cytophagales</taxon>
        <taxon>Cytophagaceae</taxon>
        <taxon>Spirosoma</taxon>
    </lineage>
</organism>
<feature type="transmembrane region" description="Helical" evidence="1">
    <location>
        <begin position="352"/>
        <end position="371"/>
    </location>
</feature>
<sequence>MNSALKEDLIDTRSDLRWQTGLLSLSIVVVIALGLFVSLFFKEKWLWMDEVLSYTLVSDPSLFHLNDAVVSGMDANPPVFANLYWLIGHVFSLNPQFLRAVSIVIFASTIALFYRYTTRLTGTHTSVTNFVLITGIISLTYLNLSLATQIRAYALFLLIGCGYFIILHQLISSPGRLSLLVMHTVVGLLLTLTHSFGLFYLAASGAFIVGLWWWSADRRYGLIIGSFVLILVAWLLIWYPSFVIQTEAGKPHSWIPVPTVHSFFSTVGEILPGFSSRLERSPSFWFLPVLRFIGIAGLFLYLAVPRLKDGFKAFRYDKAFSFYLLAGFIYLATLVIALVVSLVYTSVFISRYLWPSHLLVVFQLVYAYHVFLPRLRFDRFARLLPVYMLLLMAFLFYQNRKTSIFPSDVLAYLPQLDKRYPVFVETADYFLPIWFHKNIPSVRYLLNWQTASAEGNILSATVEHKILKSVREKYHVTDIVTTQEFNRTNFPRFYVIDEVSNYQFEHYFNNRQIRIIHEFPIDIEGHRLLECTF</sequence>
<feature type="transmembrane region" description="Helical" evidence="1">
    <location>
        <begin position="150"/>
        <end position="167"/>
    </location>
</feature>